<dbReference type="Proteomes" id="UP001306592">
    <property type="component" value="Unassembled WGS sequence"/>
</dbReference>
<evidence type="ECO:0000313" key="3">
    <source>
        <dbReference type="EMBL" id="MEI2682330.1"/>
    </source>
</evidence>
<dbReference type="SUPFAM" id="SSF49401">
    <property type="entry name" value="Bacterial adhesins"/>
    <property type="match status" value="1"/>
</dbReference>
<keyword evidence="4" id="KW-1185">Reference proteome</keyword>
<dbReference type="InterPro" id="IPR008966">
    <property type="entry name" value="Adhesion_dom_sf"/>
</dbReference>
<dbReference type="EMBL" id="JBANEI010000007">
    <property type="protein sequence ID" value="MEI2682330.1"/>
    <property type="molecule type" value="Genomic_DNA"/>
</dbReference>
<accession>A0ABU8DHI6</accession>
<evidence type="ECO:0000313" key="4">
    <source>
        <dbReference type="Proteomes" id="UP001306592"/>
    </source>
</evidence>
<dbReference type="InterPro" id="IPR000259">
    <property type="entry name" value="Adhesion_dom_fimbrial"/>
</dbReference>
<protein>
    <submittedName>
        <fullName evidence="3">Fimbrial protein</fullName>
    </submittedName>
</protein>
<sequence length="182" mass="19113">MKNIIIGLVLMLPLLLAGPAQAAGELIGGQLDFKGVVVAIPCSIAPESESAPVDFGKISTRDLYHSEKSEPIAFTLKLQDCNPQLASTVTVTFSGSENPNLKDHLAIKPSTSNGASGIGIGLLEEDNTPIQLGVATLPVTLKSGMMQLNFKAFVAAEPEALSKETLTTGPFTATANYILNYQ</sequence>
<dbReference type="InterPro" id="IPR050263">
    <property type="entry name" value="Bact_Fimbrial_Adh_Pro"/>
</dbReference>
<dbReference type="GeneID" id="89474509"/>
<feature type="domain" description="Fimbrial-type adhesion" evidence="2">
    <location>
        <begin position="33"/>
        <end position="182"/>
    </location>
</feature>
<dbReference type="Pfam" id="PF00419">
    <property type="entry name" value="Fimbrial"/>
    <property type="match status" value="1"/>
</dbReference>
<reference evidence="3 4" key="1">
    <citation type="submission" date="2024-02" db="EMBL/GenBank/DDBJ databases">
        <title>First report Erwinia aphidicola in onion in Chile.</title>
        <authorList>
            <person name="Valenzuela M."/>
            <person name="Pena M."/>
            <person name="Dutta B."/>
        </authorList>
    </citation>
    <scope>NUCLEOTIDE SEQUENCE [LARGE SCALE GENOMIC DNA]</scope>
    <source>
        <strain evidence="3 4">QCJ3A</strain>
    </source>
</reference>
<organism evidence="3 4">
    <name type="scientific">Erwinia aphidicola</name>
    <dbReference type="NCBI Taxonomy" id="68334"/>
    <lineage>
        <taxon>Bacteria</taxon>
        <taxon>Pseudomonadati</taxon>
        <taxon>Pseudomonadota</taxon>
        <taxon>Gammaproteobacteria</taxon>
        <taxon>Enterobacterales</taxon>
        <taxon>Erwiniaceae</taxon>
        <taxon>Erwinia</taxon>
    </lineage>
</organism>
<proteinExistence type="predicted"/>
<gene>
    <name evidence="3" type="ORF">V8N49_11765</name>
</gene>
<dbReference type="InterPro" id="IPR036937">
    <property type="entry name" value="Adhesion_dom_fimbrial_sf"/>
</dbReference>
<evidence type="ECO:0000259" key="2">
    <source>
        <dbReference type="Pfam" id="PF00419"/>
    </source>
</evidence>
<feature type="chain" id="PRO_5047181488" evidence="1">
    <location>
        <begin position="23"/>
        <end position="182"/>
    </location>
</feature>
<dbReference type="RefSeq" id="WP_099754638.1">
    <property type="nucleotide sequence ID" value="NZ_CAKKMT010000005.1"/>
</dbReference>
<keyword evidence="1" id="KW-0732">Signal</keyword>
<dbReference type="PANTHER" id="PTHR33420">
    <property type="entry name" value="FIMBRIAL SUBUNIT ELFA-RELATED"/>
    <property type="match status" value="1"/>
</dbReference>
<feature type="signal peptide" evidence="1">
    <location>
        <begin position="1"/>
        <end position="22"/>
    </location>
</feature>
<dbReference type="PANTHER" id="PTHR33420:SF26">
    <property type="entry name" value="FIMBRIAL SUBUNIT"/>
    <property type="match status" value="1"/>
</dbReference>
<name>A0ABU8DHI6_ERWAP</name>
<comment type="caution">
    <text evidence="3">The sequence shown here is derived from an EMBL/GenBank/DDBJ whole genome shotgun (WGS) entry which is preliminary data.</text>
</comment>
<dbReference type="Gene3D" id="2.60.40.1090">
    <property type="entry name" value="Fimbrial-type adhesion domain"/>
    <property type="match status" value="1"/>
</dbReference>
<evidence type="ECO:0000256" key="1">
    <source>
        <dbReference type="SAM" id="SignalP"/>
    </source>
</evidence>